<proteinExistence type="predicted"/>
<evidence type="ECO:0000313" key="1">
    <source>
        <dbReference type="EMBL" id="CAH1248501.1"/>
    </source>
</evidence>
<name>A0A8J9Z7N6_BRALA</name>
<dbReference type="EMBL" id="OV696701">
    <property type="protein sequence ID" value="CAH1248501.1"/>
    <property type="molecule type" value="Genomic_DNA"/>
</dbReference>
<gene>
    <name evidence="1" type="primary">Hypp8174</name>
    <name evidence="1" type="ORF">BLAG_LOCUS9824</name>
</gene>
<reference evidence="1" key="1">
    <citation type="submission" date="2022-01" db="EMBL/GenBank/DDBJ databases">
        <authorList>
            <person name="Braso-Vives M."/>
        </authorList>
    </citation>
    <scope>NUCLEOTIDE SEQUENCE</scope>
</reference>
<organism evidence="1 2">
    <name type="scientific">Branchiostoma lanceolatum</name>
    <name type="common">Common lancelet</name>
    <name type="synonym">Amphioxus lanceolatum</name>
    <dbReference type="NCBI Taxonomy" id="7740"/>
    <lineage>
        <taxon>Eukaryota</taxon>
        <taxon>Metazoa</taxon>
        <taxon>Chordata</taxon>
        <taxon>Cephalochordata</taxon>
        <taxon>Leptocardii</taxon>
        <taxon>Amphioxiformes</taxon>
        <taxon>Branchiostomatidae</taxon>
        <taxon>Branchiostoma</taxon>
    </lineage>
</organism>
<protein>
    <submittedName>
        <fullName evidence="1">Hypp8174 protein</fullName>
    </submittedName>
</protein>
<dbReference type="Proteomes" id="UP000838412">
    <property type="component" value="Chromosome 16"/>
</dbReference>
<dbReference type="AlphaFoldDB" id="A0A8J9Z7N6"/>
<evidence type="ECO:0000313" key="2">
    <source>
        <dbReference type="Proteomes" id="UP000838412"/>
    </source>
</evidence>
<accession>A0A8J9Z7N6</accession>
<sequence>MREPFYRLFSIHAFLQSGDDIKNEKEGRLVDYEAVLAHIKSRLPTRAEIVECVVDFEEGMWRALPLAFLDVPIKGCAFYWTQTVWKKAQKLGLRLCYTKDEQSEAQGINITSLDRRRGTQLAEQEADSVEKGEAFRLPLSLGEVP</sequence>
<dbReference type="OrthoDB" id="5982567at2759"/>
<keyword evidence="2" id="KW-1185">Reference proteome</keyword>